<dbReference type="Proteomes" id="UP000785200">
    <property type="component" value="Unassembled WGS sequence"/>
</dbReference>
<name>A0A9P6VN32_9HELO</name>
<dbReference type="Pfam" id="PF13561">
    <property type="entry name" value="adh_short_C2"/>
    <property type="match status" value="1"/>
</dbReference>
<dbReference type="PRINTS" id="PR00081">
    <property type="entry name" value="GDHRDH"/>
</dbReference>
<comment type="similarity">
    <text evidence="1">Belongs to the short-chain dehydrogenases/reductases (SDR) family.</text>
</comment>
<dbReference type="InterPro" id="IPR036291">
    <property type="entry name" value="NAD(P)-bd_dom_sf"/>
</dbReference>
<dbReference type="CDD" id="cd05233">
    <property type="entry name" value="SDR_c"/>
    <property type="match status" value="1"/>
</dbReference>
<evidence type="ECO:0000313" key="5">
    <source>
        <dbReference type="Proteomes" id="UP000785200"/>
    </source>
</evidence>
<reference evidence="4" key="1">
    <citation type="submission" date="2019-07" db="EMBL/GenBank/DDBJ databases">
        <title>Hyphodiscus hymeniophilus genome sequencing and assembly.</title>
        <authorList>
            <person name="Kramer G."/>
            <person name="Nodwell J."/>
        </authorList>
    </citation>
    <scope>NUCLEOTIDE SEQUENCE</scope>
    <source>
        <strain evidence="4">ATCC 34498</strain>
    </source>
</reference>
<dbReference type="PANTHER" id="PTHR43618:SF18">
    <property type="entry name" value="SHORT CHAIN DEHYDROGENASE_REDUCTASE FAMILY (AFU_ORTHOLOGUE AFUA_5G12480)"/>
    <property type="match status" value="1"/>
</dbReference>
<protein>
    <submittedName>
        <fullName evidence="4">Short-chain dehydrogenase reductase SAT3</fullName>
    </submittedName>
</protein>
<keyword evidence="3" id="KW-0560">Oxidoreductase</keyword>
<dbReference type="InterPro" id="IPR002347">
    <property type="entry name" value="SDR_fam"/>
</dbReference>
<dbReference type="OrthoDB" id="2898618at2759"/>
<sequence length="296" mass="31306">MSSSVSLLNAQNLFDIKGLVAVVTGGGSGIGSMIARGLAVNGASAVYILGPVISELEAVAKEGVDSNIHPILCDVTSKEQLQHAVDEVTKKSGQVNLLVCNAGKASPVPEPVADEKSTIAEVRRYYFETLQVEDHAAVLKVNTIGVLLTTFAFLELLGAGNKANEAASPPKPKSQIITTASAGAFFRRGSDFIYNGSKAATTHAMKQMATFLVPWDIRSNVIAPGWFLSKITENFAKQFEPTGGVMPKEYVPQQRMGNEEEVAGTILYMASRAGGYLNGSVVLVDGGTLSIHPSSY</sequence>
<keyword evidence="2" id="KW-0521">NADP</keyword>
<dbReference type="AlphaFoldDB" id="A0A9P6VN32"/>
<evidence type="ECO:0000256" key="3">
    <source>
        <dbReference type="ARBA" id="ARBA00023002"/>
    </source>
</evidence>
<organism evidence="4 5">
    <name type="scientific">Hyphodiscus hymeniophilus</name>
    <dbReference type="NCBI Taxonomy" id="353542"/>
    <lineage>
        <taxon>Eukaryota</taxon>
        <taxon>Fungi</taxon>
        <taxon>Dikarya</taxon>
        <taxon>Ascomycota</taxon>
        <taxon>Pezizomycotina</taxon>
        <taxon>Leotiomycetes</taxon>
        <taxon>Helotiales</taxon>
        <taxon>Hyphodiscaceae</taxon>
        <taxon>Hyphodiscus</taxon>
    </lineage>
</organism>
<dbReference type="EMBL" id="VNKQ01000004">
    <property type="protein sequence ID" value="KAG0651426.1"/>
    <property type="molecule type" value="Genomic_DNA"/>
</dbReference>
<dbReference type="PANTHER" id="PTHR43618">
    <property type="entry name" value="7-ALPHA-HYDROXYSTEROID DEHYDROGENASE"/>
    <property type="match status" value="1"/>
</dbReference>
<dbReference type="Gene3D" id="3.40.50.720">
    <property type="entry name" value="NAD(P)-binding Rossmann-like Domain"/>
    <property type="match status" value="1"/>
</dbReference>
<dbReference type="InterPro" id="IPR052178">
    <property type="entry name" value="Sec_Metab_Biosynth_SDR"/>
</dbReference>
<comment type="caution">
    <text evidence="4">The sequence shown here is derived from an EMBL/GenBank/DDBJ whole genome shotgun (WGS) entry which is preliminary data.</text>
</comment>
<keyword evidence="5" id="KW-1185">Reference proteome</keyword>
<dbReference type="SUPFAM" id="SSF51735">
    <property type="entry name" value="NAD(P)-binding Rossmann-fold domains"/>
    <property type="match status" value="1"/>
</dbReference>
<proteinExistence type="inferred from homology"/>
<evidence type="ECO:0000256" key="2">
    <source>
        <dbReference type="ARBA" id="ARBA00022857"/>
    </source>
</evidence>
<dbReference type="GO" id="GO:0016491">
    <property type="term" value="F:oxidoreductase activity"/>
    <property type="evidence" value="ECO:0007669"/>
    <property type="project" value="UniProtKB-KW"/>
</dbReference>
<evidence type="ECO:0000313" key="4">
    <source>
        <dbReference type="EMBL" id="KAG0651426.1"/>
    </source>
</evidence>
<accession>A0A9P6VN32</accession>
<gene>
    <name evidence="4" type="ORF">D0Z07_2090</name>
</gene>
<evidence type="ECO:0000256" key="1">
    <source>
        <dbReference type="ARBA" id="ARBA00006484"/>
    </source>
</evidence>